<keyword evidence="7 10" id="KW-0238">DNA-binding</keyword>
<dbReference type="AlphaFoldDB" id="A0A836LE02"/>
<accession>A0A836LE02</accession>
<organism evidence="14 16">
    <name type="scientific">Porcisia hertigi</name>
    <dbReference type="NCBI Taxonomy" id="2761500"/>
    <lineage>
        <taxon>Eukaryota</taxon>
        <taxon>Discoba</taxon>
        <taxon>Euglenozoa</taxon>
        <taxon>Kinetoplastea</taxon>
        <taxon>Metakinetoplastina</taxon>
        <taxon>Trypanosomatida</taxon>
        <taxon>Trypanosomatidae</taxon>
        <taxon>Leishmaniinae</taxon>
        <taxon>Porcisia</taxon>
    </lineage>
</organism>
<keyword evidence="9 10" id="KW-0544">Nucleosome core</keyword>
<dbReference type="EMBL" id="JAFJZO010000019">
    <property type="protein sequence ID" value="KAG5506975.1"/>
    <property type="molecule type" value="Genomic_DNA"/>
</dbReference>
<dbReference type="SMART" id="SM00427">
    <property type="entry name" value="H2B"/>
    <property type="match status" value="1"/>
</dbReference>
<dbReference type="InterPro" id="IPR055333">
    <property type="entry name" value="HISTONE_H2B_site"/>
</dbReference>
<dbReference type="InterPro" id="IPR000558">
    <property type="entry name" value="Histone_H2B"/>
</dbReference>
<comment type="caution">
    <text evidence="14">The sequence shown here is derived from an EMBL/GenBank/DDBJ whole genome shotgun (WGS) entry which is preliminary data.</text>
</comment>
<feature type="compositionally biased region" description="Basic residues" evidence="11">
    <location>
        <begin position="12"/>
        <end position="23"/>
    </location>
</feature>
<dbReference type="PROSITE" id="PS00357">
    <property type="entry name" value="HISTONE_H2B"/>
    <property type="match status" value="1"/>
</dbReference>
<evidence type="ECO:0000256" key="6">
    <source>
        <dbReference type="ARBA" id="ARBA00022454"/>
    </source>
</evidence>
<comment type="subcellular location">
    <subcellularLocation>
        <location evidence="3">Chromosome</location>
    </subcellularLocation>
    <subcellularLocation>
        <location evidence="2 10">Nucleus</location>
    </subcellularLocation>
</comment>
<sequence>MASPRSAPRKAAAAHKAHRKPKRSWNVYVSRSLKAINSQMSLSSRTMKIMNSYVNDVFERIATEAALIVRTNKKRTLGAREVQTAVRLVLPAELAKHAMAEGTKAVSNSTR</sequence>
<dbReference type="KEGG" id="phet:94291752"/>
<evidence type="ECO:0000313" key="13">
    <source>
        <dbReference type="EMBL" id="KAG5506975.1"/>
    </source>
</evidence>
<evidence type="ECO:0000256" key="4">
    <source>
        <dbReference type="ARBA" id="ARBA00006846"/>
    </source>
</evidence>
<dbReference type="EMBL" id="JAFJZO010000019">
    <property type="protein sequence ID" value="KAG5506977.1"/>
    <property type="molecule type" value="Genomic_DNA"/>
</dbReference>
<evidence type="ECO:0000256" key="5">
    <source>
        <dbReference type="ARBA" id="ARBA00017644"/>
    </source>
</evidence>
<dbReference type="InterPro" id="IPR007125">
    <property type="entry name" value="H2A/H2B/H3"/>
</dbReference>
<dbReference type="CDD" id="cd22910">
    <property type="entry name" value="HFD_H2B"/>
    <property type="match status" value="1"/>
</dbReference>
<dbReference type="OrthoDB" id="3360192at2759"/>
<evidence type="ECO:0000313" key="14">
    <source>
        <dbReference type="EMBL" id="KAG5506977.1"/>
    </source>
</evidence>
<comment type="function">
    <text evidence="1">Core component of nucleosome. Nucleosomes wrap and compact DNA into chromatin, limiting DNA accessibility to the cellular machineries which require DNA as a template. Histones thereby play a central role in transcription regulation, DNA repair, DNA replication and chromosomal stability. DNA accessibility is regulated via a complex set of post-translational modifications of histones, also called histone code, and nucleosome remodeling.</text>
</comment>
<name>A0A836LE02_9TRYP</name>
<dbReference type="Proteomes" id="UP000674318">
    <property type="component" value="Unassembled WGS sequence"/>
</dbReference>
<dbReference type="GO" id="GO:0005634">
    <property type="term" value="C:nucleus"/>
    <property type="evidence" value="ECO:0007669"/>
    <property type="project" value="UniProtKB-SubCell"/>
</dbReference>
<dbReference type="PANTHER" id="PTHR23428">
    <property type="entry name" value="HISTONE H2B"/>
    <property type="match status" value="1"/>
</dbReference>
<evidence type="ECO:0000256" key="7">
    <source>
        <dbReference type="ARBA" id="ARBA00023125"/>
    </source>
</evidence>
<dbReference type="FunFam" id="1.10.20.10:FF:000043">
    <property type="entry name" value="Histone H2B"/>
    <property type="match status" value="1"/>
</dbReference>
<evidence type="ECO:0000313" key="15">
    <source>
        <dbReference type="EMBL" id="KAG5506979.1"/>
    </source>
</evidence>
<evidence type="ECO:0000256" key="2">
    <source>
        <dbReference type="ARBA" id="ARBA00004123"/>
    </source>
</evidence>
<evidence type="ECO:0000259" key="12">
    <source>
        <dbReference type="Pfam" id="PF00125"/>
    </source>
</evidence>
<dbReference type="GO" id="GO:0046982">
    <property type="term" value="F:protein heterodimerization activity"/>
    <property type="evidence" value="ECO:0007669"/>
    <property type="project" value="InterPro"/>
</dbReference>
<dbReference type="Pfam" id="PF00125">
    <property type="entry name" value="Histone"/>
    <property type="match status" value="1"/>
</dbReference>
<reference evidence="14 16" key="1">
    <citation type="submission" date="2021-02" db="EMBL/GenBank/DDBJ databases">
        <title>Porcisia hertigi Genome sequencing and assembly.</title>
        <authorList>
            <person name="Almutairi H."/>
            <person name="Gatherer D."/>
        </authorList>
    </citation>
    <scope>NUCLEOTIDE SEQUENCE [LARGE SCALE GENOMIC DNA]</scope>
    <source>
        <strain evidence="14 16">C119</strain>
    </source>
</reference>
<feature type="domain" description="Core Histone H2A/H2B/H3" evidence="12">
    <location>
        <begin position="15"/>
        <end position="88"/>
    </location>
</feature>
<dbReference type="SUPFAM" id="SSF47113">
    <property type="entry name" value="Histone-fold"/>
    <property type="match status" value="1"/>
</dbReference>
<evidence type="ECO:0000256" key="10">
    <source>
        <dbReference type="RuleBase" id="RU000451"/>
    </source>
</evidence>
<dbReference type="GO" id="GO:0000786">
    <property type="term" value="C:nucleosome"/>
    <property type="evidence" value="ECO:0007669"/>
    <property type="project" value="UniProtKB-KW"/>
</dbReference>
<dbReference type="GO" id="GO:0003677">
    <property type="term" value="F:DNA binding"/>
    <property type="evidence" value="ECO:0007669"/>
    <property type="project" value="UniProtKB-KW"/>
</dbReference>
<comment type="subunit">
    <text evidence="10">The nucleosome is a histone octamer containing two molecules each of H2A, H2B, H3 and H4 assembled in one H3-H4 heterotetramer and two H2A-H2B heterodimers. The octamer wraps approximately 147 bp of DNA.</text>
</comment>
<keyword evidence="8 10" id="KW-0539">Nucleus</keyword>
<evidence type="ECO:0000256" key="9">
    <source>
        <dbReference type="ARBA" id="ARBA00023269"/>
    </source>
</evidence>
<dbReference type="InterPro" id="IPR009072">
    <property type="entry name" value="Histone-fold"/>
</dbReference>
<gene>
    <name evidence="13" type="ORF">JKF63_05721</name>
    <name evidence="14" type="ORF">JKF63_05723</name>
    <name evidence="15" type="ORF">JKF63_05725</name>
</gene>
<feature type="region of interest" description="Disordered" evidence="11">
    <location>
        <begin position="1"/>
        <end position="23"/>
    </location>
</feature>
<dbReference type="Gene3D" id="1.10.20.10">
    <property type="entry name" value="Histone, subunit A"/>
    <property type="match status" value="1"/>
</dbReference>
<dbReference type="EMBL" id="JAFJZO010000019">
    <property type="protein sequence ID" value="KAG5506979.1"/>
    <property type="molecule type" value="Genomic_DNA"/>
</dbReference>
<feature type="compositionally biased region" description="Low complexity" evidence="11">
    <location>
        <begin position="1"/>
        <end position="11"/>
    </location>
</feature>
<protein>
    <recommendedName>
        <fullName evidence="5 10">Histone H2B</fullName>
    </recommendedName>
</protein>
<evidence type="ECO:0000256" key="1">
    <source>
        <dbReference type="ARBA" id="ARBA00002001"/>
    </source>
</evidence>
<dbReference type="PRINTS" id="PR00621">
    <property type="entry name" value="HISTONEH2B"/>
</dbReference>
<comment type="similarity">
    <text evidence="4 10">Belongs to the histone H2B family.</text>
</comment>
<dbReference type="RefSeq" id="XP_067757701.1">
    <property type="nucleotide sequence ID" value="XM_067901675.1"/>
</dbReference>
<proteinExistence type="inferred from homology"/>
<keyword evidence="16" id="KW-1185">Reference proteome</keyword>
<evidence type="ECO:0000256" key="3">
    <source>
        <dbReference type="ARBA" id="ARBA00004286"/>
    </source>
</evidence>
<keyword evidence="6 10" id="KW-0158">Chromosome</keyword>
<dbReference type="GO" id="GO:0030527">
    <property type="term" value="F:structural constituent of chromatin"/>
    <property type="evidence" value="ECO:0007669"/>
    <property type="project" value="InterPro"/>
</dbReference>
<evidence type="ECO:0000313" key="16">
    <source>
        <dbReference type="Proteomes" id="UP000674318"/>
    </source>
</evidence>
<evidence type="ECO:0000256" key="8">
    <source>
        <dbReference type="ARBA" id="ARBA00023242"/>
    </source>
</evidence>
<evidence type="ECO:0000256" key="11">
    <source>
        <dbReference type="SAM" id="MobiDB-lite"/>
    </source>
</evidence>
<dbReference type="GeneID" id="94291752"/>